<name>A0A420BL39_SPHD1</name>
<keyword evidence="1" id="KW-0812">Transmembrane</keyword>
<feature type="transmembrane region" description="Helical" evidence="1">
    <location>
        <begin position="12"/>
        <end position="31"/>
    </location>
</feature>
<dbReference type="OrthoDB" id="797805at2"/>
<keyword evidence="1" id="KW-0472">Membrane</keyword>
<accession>A0A420BL39</accession>
<organism evidence="2 3">
    <name type="scientific">Sphingobacterium detergens</name>
    <dbReference type="NCBI Taxonomy" id="1145106"/>
    <lineage>
        <taxon>Bacteria</taxon>
        <taxon>Pseudomonadati</taxon>
        <taxon>Bacteroidota</taxon>
        <taxon>Sphingobacteriia</taxon>
        <taxon>Sphingobacteriales</taxon>
        <taxon>Sphingobacteriaceae</taxon>
        <taxon>Sphingobacterium</taxon>
    </lineage>
</organism>
<comment type="caution">
    <text evidence="2">The sequence shown here is derived from an EMBL/GenBank/DDBJ whole genome shotgun (WGS) entry which is preliminary data.</text>
</comment>
<feature type="transmembrane region" description="Helical" evidence="1">
    <location>
        <begin position="65"/>
        <end position="86"/>
    </location>
</feature>
<dbReference type="Proteomes" id="UP000286246">
    <property type="component" value="Unassembled WGS sequence"/>
</dbReference>
<keyword evidence="1" id="KW-1133">Transmembrane helix</keyword>
<feature type="transmembrane region" description="Helical" evidence="1">
    <location>
        <begin position="38"/>
        <end position="59"/>
    </location>
</feature>
<evidence type="ECO:0000313" key="2">
    <source>
        <dbReference type="EMBL" id="RKE57296.1"/>
    </source>
</evidence>
<dbReference type="RefSeq" id="WP_120258865.1">
    <property type="nucleotide sequence ID" value="NZ_RAPY01000001.1"/>
</dbReference>
<dbReference type="EMBL" id="RAPY01000001">
    <property type="protein sequence ID" value="RKE57296.1"/>
    <property type="molecule type" value="Genomic_DNA"/>
</dbReference>
<gene>
    <name evidence="2" type="ORF">DFQ12_2183</name>
</gene>
<keyword evidence="3" id="KW-1185">Reference proteome</keyword>
<reference evidence="2 3" key="1">
    <citation type="submission" date="2018-09" db="EMBL/GenBank/DDBJ databases">
        <title>Genomic Encyclopedia of Type Strains, Phase III (KMG-III): the genomes of soil and plant-associated and newly described type strains.</title>
        <authorList>
            <person name="Whitman W."/>
        </authorList>
    </citation>
    <scope>NUCLEOTIDE SEQUENCE [LARGE SCALE GENOMIC DNA]</scope>
    <source>
        <strain evidence="2 3">CECT 7938</strain>
    </source>
</reference>
<protein>
    <submittedName>
        <fullName evidence="2">Uncharacterized protein</fullName>
    </submittedName>
</protein>
<evidence type="ECO:0000313" key="3">
    <source>
        <dbReference type="Proteomes" id="UP000286246"/>
    </source>
</evidence>
<dbReference type="AlphaFoldDB" id="A0A420BL39"/>
<proteinExistence type="predicted"/>
<sequence length="93" mass="10901">MRYLKERKLPFFIALTYVGIGTLSVCSILPNDRFYNEWFLVGLVFTFPVTIVSFAYRYAEGNVLYPVFIIQAIMFVLTFLIFSNLLKVKKDKK</sequence>
<evidence type="ECO:0000256" key="1">
    <source>
        <dbReference type="SAM" id="Phobius"/>
    </source>
</evidence>